<reference evidence="2 3" key="1">
    <citation type="submission" date="2020-08" db="EMBL/GenBank/DDBJ databases">
        <title>Sequencing the genomes of 1000 actinobacteria strains.</title>
        <authorList>
            <person name="Klenk H.-P."/>
        </authorList>
    </citation>
    <scope>NUCLEOTIDE SEQUENCE [LARGE SCALE GENOMIC DNA]</scope>
    <source>
        <strain evidence="2 3">DSM 45362</strain>
    </source>
</reference>
<gene>
    <name evidence="2" type="ORF">F4553_002373</name>
</gene>
<feature type="signal peptide" evidence="1">
    <location>
        <begin position="1"/>
        <end position="28"/>
    </location>
</feature>
<keyword evidence="1" id="KW-0732">Signal</keyword>
<comment type="caution">
    <text evidence="2">The sequence shown here is derived from an EMBL/GenBank/DDBJ whole genome shotgun (WGS) entry which is preliminary data.</text>
</comment>
<evidence type="ECO:0000313" key="3">
    <source>
        <dbReference type="Proteomes" id="UP000587527"/>
    </source>
</evidence>
<evidence type="ECO:0008006" key="4">
    <source>
        <dbReference type="Google" id="ProtNLM"/>
    </source>
</evidence>
<evidence type="ECO:0000256" key="1">
    <source>
        <dbReference type="SAM" id="SignalP"/>
    </source>
</evidence>
<dbReference type="EMBL" id="JACHMN010000002">
    <property type="protein sequence ID" value="MBB5868994.1"/>
    <property type="molecule type" value="Genomic_DNA"/>
</dbReference>
<keyword evidence="3" id="KW-1185">Reference proteome</keyword>
<proteinExistence type="predicted"/>
<accession>A0A841BL30</accession>
<dbReference type="AlphaFoldDB" id="A0A841BL30"/>
<evidence type="ECO:0000313" key="2">
    <source>
        <dbReference type="EMBL" id="MBB5868994.1"/>
    </source>
</evidence>
<protein>
    <recommendedName>
        <fullName evidence="4">Peptidase inhibitor family I36</fullName>
    </recommendedName>
</protein>
<name>A0A841BL30_9ACTN</name>
<organism evidence="2 3">
    <name type="scientific">Allocatelliglobosispora scoriae</name>
    <dbReference type="NCBI Taxonomy" id="643052"/>
    <lineage>
        <taxon>Bacteria</taxon>
        <taxon>Bacillati</taxon>
        <taxon>Actinomycetota</taxon>
        <taxon>Actinomycetes</taxon>
        <taxon>Micromonosporales</taxon>
        <taxon>Micromonosporaceae</taxon>
        <taxon>Allocatelliglobosispora</taxon>
    </lineage>
</organism>
<dbReference type="Proteomes" id="UP000587527">
    <property type="component" value="Unassembled WGS sequence"/>
</dbReference>
<dbReference type="RefSeq" id="WP_184835332.1">
    <property type="nucleotide sequence ID" value="NZ_JACHMN010000002.1"/>
</dbReference>
<feature type="chain" id="PRO_5032959563" description="Peptidase inhibitor family I36" evidence="1">
    <location>
        <begin position="29"/>
        <end position="173"/>
    </location>
</feature>
<sequence>MHLGARIVTIVVAAVTTLAVIAPAAAVAARPDEGADMQELVDAYLRDKPGGVQIGPGRISYENGAIVVTVARSSLDVSGPNCPSGLFCIYDGTNFRYPRTELSTCVWRDLYPYWNDVAGSVHYNKSAGAVTFINHGKTPHLGDTPLFAVGVSKRTISDLGDNADIADHVQPYC</sequence>